<keyword evidence="6" id="KW-0413">Isomerase</keyword>
<keyword evidence="7" id="KW-0676">Redox-active center</keyword>
<reference evidence="8 9" key="1">
    <citation type="submission" date="2024-11" db="EMBL/GenBank/DDBJ databases">
        <title>A near-complete genome assembly of Cinchona calisaya.</title>
        <authorList>
            <person name="Lian D.C."/>
            <person name="Zhao X.W."/>
            <person name="Wei L."/>
        </authorList>
    </citation>
    <scope>NUCLEOTIDE SEQUENCE [LARGE SCALE GENOMIC DNA]</scope>
    <source>
        <tissue evidence="8">Nenye</tissue>
    </source>
</reference>
<dbReference type="SUPFAM" id="SSF52833">
    <property type="entry name" value="Thioredoxin-like"/>
    <property type="match status" value="1"/>
</dbReference>
<dbReference type="Proteomes" id="UP001630127">
    <property type="component" value="Unassembled WGS sequence"/>
</dbReference>
<evidence type="ECO:0000256" key="4">
    <source>
        <dbReference type="ARBA" id="ARBA00012723"/>
    </source>
</evidence>
<evidence type="ECO:0000256" key="2">
    <source>
        <dbReference type="ARBA" id="ARBA00004319"/>
    </source>
</evidence>
<evidence type="ECO:0000256" key="7">
    <source>
        <dbReference type="ARBA" id="ARBA00023284"/>
    </source>
</evidence>
<dbReference type="PANTHER" id="PTHR18929:SF132">
    <property type="entry name" value="PROTEIN DISULFIDE-ISOMERASE A3"/>
    <property type="match status" value="1"/>
</dbReference>
<evidence type="ECO:0000256" key="6">
    <source>
        <dbReference type="ARBA" id="ARBA00023235"/>
    </source>
</evidence>
<evidence type="ECO:0000313" key="8">
    <source>
        <dbReference type="EMBL" id="KAL3507083.1"/>
    </source>
</evidence>
<evidence type="ECO:0000256" key="3">
    <source>
        <dbReference type="ARBA" id="ARBA00006347"/>
    </source>
</evidence>
<dbReference type="GO" id="GO:0005788">
    <property type="term" value="C:endoplasmic reticulum lumen"/>
    <property type="evidence" value="ECO:0007669"/>
    <property type="project" value="UniProtKB-SubCell"/>
</dbReference>
<evidence type="ECO:0000313" key="9">
    <source>
        <dbReference type="Proteomes" id="UP001630127"/>
    </source>
</evidence>
<keyword evidence="5" id="KW-0256">Endoplasmic reticulum</keyword>
<keyword evidence="9" id="KW-1185">Reference proteome</keyword>
<evidence type="ECO:0000256" key="1">
    <source>
        <dbReference type="ARBA" id="ARBA00001182"/>
    </source>
</evidence>
<dbReference type="AlphaFoldDB" id="A0ABD2YJA0"/>
<gene>
    <name evidence="8" type="ORF">ACH5RR_032465</name>
</gene>
<name>A0ABD2YJA0_9GENT</name>
<comment type="similarity">
    <text evidence="3">Belongs to the protein disulfide isomerase family.</text>
</comment>
<dbReference type="EMBL" id="JBJUIK010000013">
    <property type="protein sequence ID" value="KAL3507083.1"/>
    <property type="molecule type" value="Genomic_DNA"/>
</dbReference>
<dbReference type="EC" id="5.3.4.1" evidence="4"/>
<dbReference type="InterPro" id="IPR036249">
    <property type="entry name" value="Thioredoxin-like_sf"/>
</dbReference>
<comment type="subcellular location">
    <subcellularLocation>
        <location evidence="2">Endoplasmic reticulum lumen</location>
    </subcellularLocation>
</comment>
<organism evidence="8 9">
    <name type="scientific">Cinchona calisaya</name>
    <dbReference type="NCBI Taxonomy" id="153742"/>
    <lineage>
        <taxon>Eukaryota</taxon>
        <taxon>Viridiplantae</taxon>
        <taxon>Streptophyta</taxon>
        <taxon>Embryophyta</taxon>
        <taxon>Tracheophyta</taxon>
        <taxon>Spermatophyta</taxon>
        <taxon>Magnoliopsida</taxon>
        <taxon>eudicotyledons</taxon>
        <taxon>Gunneridae</taxon>
        <taxon>Pentapetalae</taxon>
        <taxon>asterids</taxon>
        <taxon>lamiids</taxon>
        <taxon>Gentianales</taxon>
        <taxon>Rubiaceae</taxon>
        <taxon>Cinchonoideae</taxon>
        <taxon>Cinchoneae</taxon>
        <taxon>Cinchona</taxon>
    </lineage>
</organism>
<evidence type="ECO:0000256" key="5">
    <source>
        <dbReference type="ARBA" id="ARBA00022824"/>
    </source>
</evidence>
<comment type="caution">
    <text evidence="8">The sequence shown here is derived from an EMBL/GenBank/DDBJ whole genome shotgun (WGS) entry which is preliminary data.</text>
</comment>
<protein>
    <recommendedName>
        <fullName evidence="4">protein disulfide-isomerase</fullName>
        <ecNumber evidence="4">5.3.4.1</ecNumber>
    </recommendedName>
</protein>
<dbReference type="PANTHER" id="PTHR18929">
    <property type="entry name" value="PROTEIN DISULFIDE ISOMERASE"/>
    <property type="match status" value="1"/>
</dbReference>
<dbReference type="GO" id="GO:0003756">
    <property type="term" value="F:protein disulfide isomerase activity"/>
    <property type="evidence" value="ECO:0007669"/>
    <property type="project" value="UniProtKB-EC"/>
</dbReference>
<proteinExistence type="inferred from homology"/>
<accession>A0ABD2YJA0</accession>
<sequence>MYEKAASILSRNDPPVILAKVDASNEANKGLATDYKIPGWSVPSIRWRGDFQIDAIEDFIEEASIPVVTIFDNGPSKFEYVNKFFSSPKAKVLLPAFLDSVVANYDWIVLLYGLAMVFLNFTTELDTFKSKYNDVAVLYKGKELSFLLGDIDAG</sequence>
<comment type="catalytic activity">
    <reaction evidence="1">
        <text>Catalyzes the rearrangement of -S-S- bonds in proteins.</text>
        <dbReference type="EC" id="5.3.4.1"/>
    </reaction>
</comment>